<accession>A0AAD9J0H9</accession>
<dbReference type="GO" id="GO:0006790">
    <property type="term" value="P:sulfur compound metabolic process"/>
    <property type="evidence" value="ECO:0007669"/>
    <property type="project" value="TreeGrafter"/>
</dbReference>
<gene>
    <name evidence="1" type="ORF">LSH36_768g00014</name>
</gene>
<dbReference type="GO" id="GO:0001517">
    <property type="term" value="F:N-acetylglucosamine 6-O-sulfotransferase activity"/>
    <property type="evidence" value="ECO:0007669"/>
    <property type="project" value="TreeGrafter"/>
</dbReference>
<comment type="caution">
    <text evidence="1">The sequence shown here is derived from an EMBL/GenBank/DDBJ whole genome shotgun (WGS) entry which is preliminary data.</text>
</comment>
<evidence type="ECO:0000313" key="2">
    <source>
        <dbReference type="Proteomes" id="UP001208570"/>
    </source>
</evidence>
<reference evidence="1" key="1">
    <citation type="journal article" date="2023" name="Mol. Biol. Evol.">
        <title>Third-Generation Sequencing Reveals the Adaptive Role of the Epigenome in Three Deep-Sea Polychaetes.</title>
        <authorList>
            <person name="Perez M."/>
            <person name="Aroh O."/>
            <person name="Sun Y."/>
            <person name="Lan Y."/>
            <person name="Juniper S.K."/>
            <person name="Young C.R."/>
            <person name="Angers B."/>
            <person name="Qian P.Y."/>
        </authorList>
    </citation>
    <scope>NUCLEOTIDE SEQUENCE</scope>
    <source>
        <strain evidence="1">P08H-3</strain>
    </source>
</reference>
<name>A0AAD9J0H9_9ANNE</name>
<dbReference type="Proteomes" id="UP001208570">
    <property type="component" value="Unassembled WGS sequence"/>
</dbReference>
<dbReference type="InterPro" id="IPR027417">
    <property type="entry name" value="P-loop_NTPase"/>
</dbReference>
<protein>
    <recommendedName>
        <fullName evidence="3">Sulfotransferase</fullName>
    </recommendedName>
</protein>
<dbReference type="GO" id="GO:0006044">
    <property type="term" value="P:N-acetylglucosamine metabolic process"/>
    <property type="evidence" value="ECO:0007669"/>
    <property type="project" value="TreeGrafter"/>
</dbReference>
<dbReference type="EMBL" id="JAODUP010000768">
    <property type="protein sequence ID" value="KAK2144314.1"/>
    <property type="molecule type" value="Genomic_DNA"/>
</dbReference>
<organism evidence="1 2">
    <name type="scientific">Paralvinella palmiformis</name>
    <dbReference type="NCBI Taxonomy" id="53620"/>
    <lineage>
        <taxon>Eukaryota</taxon>
        <taxon>Metazoa</taxon>
        <taxon>Spiralia</taxon>
        <taxon>Lophotrochozoa</taxon>
        <taxon>Annelida</taxon>
        <taxon>Polychaeta</taxon>
        <taxon>Sedentaria</taxon>
        <taxon>Canalipalpata</taxon>
        <taxon>Terebellida</taxon>
        <taxon>Terebelliformia</taxon>
        <taxon>Alvinellidae</taxon>
        <taxon>Paralvinella</taxon>
    </lineage>
</organism>
<dbReference type="AlphaFoldDB" id="A0AAD9J0H9"/>
<dbReference type="Gene3D" id="3.40.50.300">
    <property type="entry name" value="P-loop containing nucleotide triphosphate hydrolases"/>
    <property type="match status" value="1"/>
</dbReference>
<dbReference type="PANTHER" id="PTHR10704">
    <property type="entry name" value="CARBOHYDRATE SULFOTRANSFERASE"/>
    <property type="match status" value="1"/>
</dbReference>
<evidence type="ECO:0008006" key="3">
    <source>
        <dbReference type="Google" id="ProtNLM"/>
    </source>
</evidence>
<proteinExistence type="predicted"/>
<evidence type="ECO:0000313" key="1">
    <source>
        <dbReference type="EMBL" id="KAK2144314.1"/>
    </source>
</evidence>
<dbReference type="PANTHER" id="PTHR10704:SF44">
    <property type="entry name" value="LD35051P-RELATED"/>
    <property type="match status" value="1"/>
</dbReference>
<keyword evidence="2" id="KW-1185">Reference proteome</keyword>
<sequence>MPEEDNNYDMSTPETTGRRIVLVSYFLGGGKHVGESLNQNPDVFYWLEPRPDIGDVNEEFILDHMTSYTSDRHPEAEGQKDYVRNLIRILRCQFVDMDDQFFNYFLSTFAQSRALSNITQCQDDSFASNPEGCKLMAKRVCQSSLLTVINSIRLSHLDTAMWKLLAAADVRIYITIRDPRAIVSSLLSHVTDPESNRSRDLAASYTQVLCARIQGDIDRSDSLSGKWLSYETFVHNPEDGDLLQNVYDAPIPEVVRSWLKKNTRQSAEVVGIDWKNSKEVGDKWGKEMDIDLQLVITRITTTPPCNLVKLDYPANVLEWF</sequence>
<dbReference type="InterPro" id="IPR051135">
    <property type="entry name" value="Gal/GlcNAc/GalNAc_ST"/>
</dbReference>